<sequence>MYTLNYMEIALWLWNYLEFFHVYAGDNQLSTRNLGEEYPSTVGVVDLGGGSVQMAYAISDTDAAKAPRLSDGNDTYVQEMLSSALCGDSCGKDQSLKAAEFLIREENLGWVKDPIRIHSRSQSIP</sequence>
<reference evidence="4" key="1">
    <citation type="submission" date="2023-05" db="EMBL/GenBank/DDBJ databases">
        <authorList>
            <person name="Huff M."/>
        </authorList>
    </citation>
    <scope>NUCLEOTIDE SEQUENCE</scope>
</reference>
<comment type="similarity">
    <text evidence="1">Belongs to the GDA1/CD39 NTPase family.</text>
</comment>
<evidence type="ECO:0000313" key="4">
    <source>
        <dbReference type="EMBL" id="CAI9756783.1"/>
    </source>
</evidence>
<dbReference type="Pfam" id="PF01150">
    <property type="entry name" value="GDA1_CD39"/>
    <property type="match status" value="1"/>
</dbReference>
<evidence type="ECO:0000256" key="1">
    <source>
        <dbReference type="ARBA" id="ARBA00009283"/>
    </source>
</evidence>
<proteinExistence type="inferred from homology"/>
<dbReference type="GO" id="GO:0016787">
    <property type="term" value="F:hydrolase activity"/>
    <property type="evidence" value="ECO:0007669"/>
    <property type="project" value="UniProtKB-KW"/>
</dbReference>
<evidence type="ECO:0000256" key="2">
    <source>
        <dbReference type="ARBA" id="ARBA00022801"/>
    </source>
</evidence>
<evidence type="ECO:0000256" key="3">
    <source>
        <dbReference type="PIRSR" id="PIRSR600407-2"/>
    </source>
</evidence>
<dbReference type="GO" id="GO:0005524">
    <property type="term" value="F:ATP binding"/>
    <property type="evidence" value="ECO:0007669"/>
    <property type="project" value="UniProtKB-KW"/>
</dbReference>
<keyword evidence="5" id="KW-1185">Reference proteome</keyword>
<evidence type="ECO:0000313" key="5">
    <source>
        <dbReference type="Proteomes" id="UP000834106"/>
    </source>
</evidence>
<dbReference type="Proteomes" id="UP000834106">
    <property type="component" value="Chromosome 2"/>
</dbReference>
<feature type="binding site" evidence="3">
    <location>
        <begin position="49"/>
        <end position="53"/>
    </location>
    <ligand>
        <name>ATP</name>
        <dbReference type="ChEBI" id="CHEBI:30616"/>
    </ligand>
</feature>
<gene>
    <name evidence="4" type="ORF">FPE_LOCUS4213</name>
</gene>
<accession>A0AAD1YUL2</accession>
<dbReference type="EMBL" id="OU503037">
    <property type="protein sequence ID" value="CAI9756783.1"/>
    <property type="molecule type" value="Genomic_DNA"/>
</dbReference>
<dbReference type="Gene3D" id="3.30.420.150">
    <property type="entry name" value="Exopolyphosphatase. Domain 2"/>
    <property type="match status" value="1"/>
</dbReference>
<dbReference type="AlphaFoldDB" id="A0AAD1YUL2"/>
<keyword evidence="2" id="KW-0378">Hydrolase</keyword>
<organism evidence="4 5">
    <name type="scientific">Fraxinus pennsylvanica</name>
    <dbReference type="NCBI Taxonomy" id="56036"/>
    <lineage>
        <taxon>Eukaryota</taxon>
        <taxon>Viridiplantae</taxon>
        <taxon>Streptophyta</taxon>
        <taxon>Embryophyta</taxon>
        <taxon>Tracheophyta</taxon>
        <taxon>Spermatophyta</taxon>
        <taxon>Magnoliopsida</taxon>
        <taxon>eudicotyledons</taxon>
        <taxon>Gunneridae</taxon>
        <taxon>Pentapetalae</taxon>
        <taxon>asterids</taxon>
        <taxon>lamiids</taxon>
        <taxon>Lamiales</taxon>
        <taxon>Oleaceae</taxon>
        <taxon>Oleeae</taxon>
        <taxon>Fraxinus</taxon>
    </lineage>
</organism>
<keyword evidence="3" id="KW-0547">Nucleotide-binding</keyword>
<dbReference type="InterPro" id="IPR000407">
    <property type="entry name" value="GDA1_CD39_NTPase"/>
</dbReference>
<keyword evidence="3" id="KW-0067">ATP-binding</keyword>
<name>A0AAD1YUL2_9LAMI</name>
<evidence type="ECO:0008006" key="6">
    <source>
        <dbReference type="Google" id="ProtNLM"/>
    </source>
</evidence>
<protein>
    <recommendedName>
        <fullName evidence="6">Apyrase</fullName>
    </recommendedName>
</protein>